<accession>A0A2G5PA04</accession>
<evidence type="ECO:0000313" key="2">
    <source>
        <dbReference type="Proteomes" id="UP000230551"/>
    </source>
</evidence>
<protein>
    <submittedName>
        <fullName evidence="1">Uncharacterized protein</fullName>
    </submittedName>
</protein>
<reference evidence="1 2" key="1">
    <citation type="journal article" date="2017" name="Infect. Genet. Evol.">
        <title>The new phylogeny of the genus Mycobacterium: The old and the news.</title>
        <authorList>
            <person name="Tortoli E."/>
            <person name="Fedrizzi T."/>
            <person name="Meehan C.J."/>
            <person name="Trovato A."/>
            <person name="Grottola A."/>
            <person name="Giacobazzi E."/>
            <person name="Serpini G.F."/>
            <person name="Tagliazucchi S."/>
            <person name="Fabio A."/>
            <person name="Bettua C."/>
            <person name="Bertorelli R."/>
            <person name="Frascaro F."/>
            <person name="De Sanctis V."/>
            <person name="Pecorari M."/>
            <person name="Jousson O."/>
            <person name="Segata N."/>
            <person name="Cirillo D.M."/>
        </authorList>
    </citation>
    <scope>NUCLEOTIDE SEQUENCE [LARGE SCALE GENOMIC DNA]</scope>
    <source>
        <strain evidence="1 2">CIP1034565</strain>
    </source>
</reference>
<organism evidence="1 2">
    <name type="scientific">Mycolicibacterium brumae</name>
    <dbReference type="NCBI Taxonomy" id="85968"/>
    <lineage>
        <taxon>Bacteria</taxon>
        <taxon>Bacillati</taxon>
        <taxon>Actinomycetota</taxon>
        <taxon>Actinomycetes</taxon>
        <taxon>Mycobacteriales</taxon>
        <taxon>Mycobacteriaceae</taxon>
        <taxon>Mycolicibacterium</taxon>
    </lineage>
</organism>
<sequence>MSKTSAPDPLISGFTEYETVNLADFHTYEDYGWNGAQFETCGGVRCRLYDGPNSWQYYAMVYCWGRLPGLPEEQNYAKVDGTASFGYRDPAELEVSGMPRKPIDPADYHLLAPGQKIVMPGARSGSADPTSNAAVCAAGPGGKVTCEIQNGEFVDGATHGFVLSPDGSRTY</sequence>
<comment type="caution">
    <text evidence="1">The sequence shown here is derived from an EMBL/GenBank/DDBJ whole genome shotgun (WGS) entry which is preliminary data.</text>
</comment>
<evidence type="ECO:0000313" key="1">
    <source>
        <dbReference type="EMBL" id="PIB74823.1"/>
    </source>
</evidence>
<keyword evidence="2" id="KW-1185">Reference proteome</keyword>
<gene>
    <name evidence="1" type="ORF">CQY22_011945</name>
</gene>
<name>A0A2G5PA04_9MYCO</name>
<proteinExistence type="predicted"/>
<dbReference type="AlphaFoldDB" id="A0A2G5PA04"/>
<dbReference type="EMBL" id="PDCN02000014">
    <property type="protein sequence ID" value="PIB74823.1"/>
    <property type="molecule type" value="Genomic_DNA"/>
</dbReference>
<dbReference type="Proteomes" id="UP000230551">
    <property type="component" value="Unassembled WGS sequence"/>
</dbReference>